<organism evidence="2 3">
    <name type="scientific">Striga asiatica</name>
    <name type="common">Asiatic witchweed</name>
    <name type="synonym">Buchnera asiatica</name>
    <dbReference type="NCBI Taxonomy" id="4170"/>
    <lineage>
        <taxon>Eukaryota</taxon>
        <taxon>Viridiplantae</taxon>
        <taxon>Streptophyta</taxon>
        <taxon>Embryophyta</taxon>
        <taxon>Tracheophyta</taxon>
        <taxon>Spermatophyta</taxon>
        <taxon>Magnoliopsida</taxon>
        <taxon>eudicotyledons</taxon>
        <taxon>Gunneridae</taxon>
        <taxon>Pentapetalae</taxon>
        <taxon>asterids</taxon>
        <taxon>lamiids</taxon>
        <taxon>Lamiales</taxon>
        <taxon>Orobanchaceae</taxon>
        <taxon>Buchnereae</taxon>
        <taxon>Striga</taxon>
    </lineage>
</organism>
<keyword evidence="3" id="KW-1185">Reference proteome</keyword>
<proteinExistence type="predicted"/>
<name>A0A5A7NWZ1_STRAF</name>
<feature type="region of interest" description="Disordered" evidence="1">
    <location>
        <begin position="194"/>
        <end position="215"/>
    </location>
</feature>
<dbReference type="GO" id="GO:0009507">
    <property type="term" value="C:chloroplast"/>
    <property type="evidence" value="ECO:0007669"/>
    <property type="project" value="TreeGrafter"/>
</dbReference>
<evidence type="ECO:0000313" key="2">
    <source>
        <dbReference type="EMBL" id="GER25016.1"/>
    </source>
</evidence>
<evidence type="ECO:0000256" key="1">
    <source>
        <dbReference type="SAM" id="MobiDB-lite"/>
    </source>
</evidence>
<dbReference type="EMBL" id="BKCP01000001">
    <property type="protein sequence ID" value="GER25016.1"/>
    <property type="molecule type" value="Genomic_DNA"/>
</dbReference>
<dbReference type="GO" id="GO:0016787">
    <property type="term" value="F:hydrolase activity"/>
    <property type="evidence" value="ECO:0007669"/>
    <property type="project" value="UniProtKB-KW"/>
</dbReference>
<dbReference type="PANTHER" id="PTHR36764:SF1">
    <property type="entry name" value="TRNA (ILE)-LYSIDINE SYNTHASE"/>
    <property type="match status" value="1"/>
</dbReference>
<dbReference type="OrthoDB" id="1922268at2759"/>
<evidence type="ECO:0000313" key="3">
    <source>
        <dbReference type="Proteomes" id="UP000325081"/>
    </source>
</evidence>
<sequence length="215" mass="23954">MTRCGSQFPSARRVAAYSSAWTAHGGEALLPARVDGVCADKARRGAGVALRRGERRCVSDGPWLSSVLLECDRGLSLLLAVLLNPVLATITGSRLSVWCSREVAGRRREWAKEMEEKESENKELWRYHFRKASDVPRRWPPPNPKLLLKDFKILLHRRDMALARLCSSSAEANIDVPNRANTISIHGDNKVNKIDGDNHANNHCSKPDLLPEGNL</sequence>
<protein>
    <submittedName>
        <fullName evidence="2">Haloacid dehalogenase-like hydrolase superfamily protein</fullName>
    </submittedName>
</protein>
<reference evidence="3" key="1">
    <citation type="journal article" date="2019" name="Curr. Biol.">
        <title>Genome Sequence of Striga asiatica Provides Insight into the Evolution of Plant Parasitism.</title>
        <authorList>
            <person name="Yoshida S."/>
            <person name="Kim S."/>
            <person name="Wafula E.K."/>
            <person name="Tanskanen J."/>
            <person name="Kim Y.M."/>
            <person name="Honaas L."/>
            <person name="Yang Z."/>
            <person name="Spallek T."/>
            <person name="Conn C.E."/>
            <person name="Ichihashi Y."/>
            <person name="Cheong K."/>
            <person name="Cui S."/>
            <person name="Der J.P."/>
            <person name="Gundlach H."/>
            <person name="Jiao Y."/>
            <person name="Hori C."/>
            <person name="Ishida J.K."/>
            <person name="Kasahara H."/>
            <person name="Kiba T."/>
            <person name="Kim M.S."/>
            <person name="Koo N."/>
            <person name="Laohavisit A."/>
            <person name="Lee Y.H."/>
            <person name="Lumba S."/>
            <person name="McCourt P."/>
            <person name="Mortimer J.C."/>
            <person name="Mutuku J.M."/>
            <person name="Nomura T."/>
            <person name="Sasaki-Sekimoto Y."/>
            <person name="Seto Y."/>
            <person name="Wang Y."/>
            <person name="Wakatake T."/>
            <person name="Sakakibara H."/>
            <person name="Demura T."/>
            <person name="Yamaguchi S."/>
            <person name="Yoneyama K."/>
            <person name="Manabe R.I."/>
            <person name="Nelson D.C."/>
            <person name="Schulman A.H."/>
            <person name="Timko M.P."/>
            <person name="dePamphilis C.W."/>
            <person name="Choi D."/>
            <person name="Shirasu K."/>
        </authorList>
    </citation>
    <scope>NUCLEOTIDE SEQUENCE [LARGE SCALE GENOMIC DNA]</scope>
    <source>
        <strain evidence="3">cv. UVA1</strain>
    </source>
</reference>
<dbReference type="AlphaFoldDB" id="A0A5A7NWZ1"/>
<dbReference type="PANTHER" id="PTHR36764">
    <property type="entry name" value="TRNA (ILE)-LYSIDINE SYNTHASE"/>
    <property type="match status" value="1"/>
</dbReference>
<gene>
    <name evidence="2" type="ORF">STAS_00564</name>
</gene>
<comment type="caution">
    <text evidence="2">The sequence shown here is derived from an EMBL/GenBank/DDBJ whole genome shotgun (WGS) entry which is preliminary data.</text>
</comment>
<dbReference type="Proteomes" id="UP000325081">
    <property type="component" value="Unassembled WGS sequence"/>
</dbReference>
<keyword evidence="2" id="KW-0378">Hydrolase</keyword>
<accession>A0A5A7NWZ1</accession>